<keyword evidence="5" id="KW-1185">Reference proteome</keyword>
<dbReference type="PANTHER" id="PTHR35861:SF1">
    <property type="entry name" value="PHAGE TAIL SHEATH PROTEIN"/>
    <property type="match status" value="1"/>
</dbReference>
<evidence type="ECO:0000256" key="1">
    <source>
        <dbReference type="ARBA" id="ARBA00008005"/>
    </source>
</evidence>
<protein>
    <submittedName>
        <fullName evidence="4">Phage tail sheath subtilisin-like domain-containing protein</fullName>
    </submittedName>
</protein>
<dbReference type="EMBL" id="CP106753">
    <property type="protein sequence ID" value="UXY14689.1"/>
    <property type="molecule type" value="Genomic_DNA"/>
</dbReference>
<dbReference type="InterPro" id="IPR020287">
    <property type="entry name" value="Tail_sheath_C"/>
</dbReference>
<dbReference type="Pfam" id="PF04984">
    <property type="entry name" value="Phage_sheath_1"/>
    <property type="match status" value="1"/>
</dbReference>
<evidence type="ECO:0000259" key="2">
    <source>
        <dbReference type="Pfam" id="PF04984"/>
    </source>
</evidence>
<evidence type="ECO:0000259" key="3">
    <source>
        <dbReference type="Pfam" id="PF17482"/>
    </source>
</evidence>
<dbReference type="InterPro" id="IPR052042">
    <property type="entry name" value="Tail_sheath_structural"/>
</dbReference>
<evidence type="ECO:0000313" key="5">
    <source>
        <dbReference type="Proteomes" id="UP001061302"/>
    </source>
</evidence>
<dbReference type="Proteomes" id="UP001061302">
    <property type="component" value="Chromosome"/>
</dbReference>
<dbReference type="Gene3D" id="3.40.50.11780">
    <property type="match status" value="2"/>
</dbReference>
<dbReference type="PANTHER" id="PTHR35861">
    <property type="match status" value="1"/>
</dbReference>
<reference evidence="4" key="1">
    <citation type="submission" date="2022-10" db="EMBL/GenBank/DDBJ databases">
        <title>Chitiniphilus purpureus sp. nov., a novel chitin-degrading bacterium isolated from crawfish pond sediment.</title>
        <authorList>
            <person name="Li K."/>
        </authorList>
    </citation>
    <scope>NUCLEOTIDE SEQUENCE</scope>
    <source>
        <strain evidence="4">CD1</strain>
    </source>
</reference>
<sequence length="675" mass="72081">MPALDAVLDRIARGAPGVYTLPPDPVRRLTGERMDVCAFVGVAPRGPCRVPKVDETAQHAADWTMCLPGRARLRSVAVPVERFDEYRALFGGFEGPGLLPYAVASFFEQGGARAYIVRVVHEYGDARNNKGVAHGELAGLAVPLAFAARNEGRWGNALVLALTFLAAPLQAVALTAASLRLARDSALPEGALLRLHLVDGTRHLRWVTGVATAGDMQQPQRYRAATLSAALPGAGGGVFKPEQLVRIEEVAGELAVSDGAGRSECFTALGLSVAHPRWLASVLCQQSTLVWPDAAWAGGRVMPLNPALPSAASRPFDGGADRWADLVHADFFDAGWDPAADDADFAGLHALHRIPDLTQLCVPDLYQPRALPPAGKVFQPSLAGPAFGDCVVLPPAPAQDDLTDALAGLALDPKRPDHLARIVALQQQVAGFAATTAERIALLDVPPGLTPQQILAWRSQFDTGYAAAYHPWLAVAGDDDGRDALVLIPPSAPAAGIIAARELQLGVQAGPANSVARDAVKTAVRVDPQTHAALHQSGVNVFLHDSTGVLLSAARTLSRDADWRQLSVRRLMLMLRRTLARRMQWAVFEPNGPALRRELAQLVTALLRRLYRAGALRGASEAQAFFVRCDDVLNPPWRGDVGELVMQIGVAPAEPLEFIVLRLTRDGDGTLSLEE</sequence>
<comment type="similarity">
    <text evidence="1">Belongs to the myoviridae tail sheath protein family.</text>
</comment>
<evidence type="ECO:0000313" key="4">
    <source>
        <dbReference type="EMBL" id="UXY14689.1"/>
    </source>
</evidence>
<gene>
    <name evidence="4" type="ORF">N8I74_15395</name>
</gene>
<dbReference type="RefSeq" id="WP_263123992.1">
    <property type="nucleotide sequence ID" value="NZ_CP106753.1"/>
</dbReference>
<dbReference type="InterPro" id="IPR035089">
    <property type="entry name" value="Phage_sheath_subtilisin"/>
</dbReference>
<proteinExistence type="inferred from homology"/>
<organism evidence="4 5">
    <name type="scientific">Chitiniphilus purpureus</name>
    <dbReference type="NCBI Taxonomy" id="2981137"/>
    <lineage>
        <taxon>Bacteria</taxon>
        <taxon>Pseudomonadati</taxon>
        <taxon>Pseudomonadota</taxon>
        <taxon>Betaproteobacteria</taxon>
        <taxon>Neisseriales</taxon>
        <taxon>Chitinibacteraceae</taxon>
        <taxon>Chitiniphilus</taxon>
    </lineage>
</organism>
<feature type="domain" description="Tail sheath protein subtilisin-like" evidence="2">
    <location>
        <begin position="423"/>
        <end position="556"/>
    </location>
</feature>
<dbReference type="Pfam" id="PF17482">
    <property type="entry name" value="Phage_sheath_1C"/>
    <property type="match status" value="1"/>
</dbReference>
<accession>A0ABY6DK02</accession>
<feature type="domain" description="Tail sheath protein C-terminal" evidence="3">
    <location>
        <begin position="559"/>
        <end position="662"/>
    </location>
</feature>
<name>A0ABY6DK02_9NEIS</name>